<keyword evidence="4" id="KW-1185">Reference proteome</keyword>
<dbReference type="CDD" id="cd00293">
    <property type="entry name" value="USP-like"/>
    <property type="match status" value="1"/>
</dbReference>
<sequence>MYQHILVPFDDSQAALLALVEACKMGRMTGGVLHIVHVVDLAQFSWSGASFLRSEELAMASADTAKAVFERAKPIMAEYSDVQAEHTVLEAVGEKVASLLVSKLNEWHCDLVVMGTHGFSGVKHLLMGSVAQDVIRQAGVPVLILRMATPT</sequence>
<dbReference type="EMBL" id="CP091511">
    <property type="protein sequence ID" value="UOO90636.1"/>
    <property type="molecule type" value="Genomic_DNA"/>
</dbReference>
<evidence type="ECO:0000256" key="1">
    <source>
        <dbReference type="ARBA" id="ARBA00008791"/>
    </source>
</evidence>
<dbReference type="SUPFAM" id="SSF52402">
    <property type="entry name" value="Adenine nucleotide alpha hydrolases-like"/>
    <property type="match status" value="1"/>
</dbReference>
<dbReference type="Pfam" id="PF00582">
    <property type="entry name" value="Usp"/>
    <property type="match status" value="1"/>
</dbReference>
<gene>
    <name evidence="3" type="ORF">LVJ82_06600</name>
</gene>
<dbReference type="Gene3D" id="3.40.50.620">
    <property type="entry name" value="HUPs"/>
    <property type="match status" value="1"/>
</dbReference>
<dbReference type="PANTHER" id="PTHR46268:SF15">
    <property type="entry name" value="UNIVERSAL STRESS PROTEIN HP_0031"/>
    <property type="match status" value="1"/>
</dbReference>
<dbReference type="PANTHER" id="PTHR46268">
    <property type="entry name" value="STRESS RESPONSE PROTEIN NHAX"/>
    <property type="match status" value="1"/>
</dbReference>
<proteinExistence type="inferred from homology"/>
<comment type="similarity">
    <text evidence="1">Belongs to the universal stress protein A family.</text>
</comment>
<dbReference type="InterPro" id="IPR006015">
    <property type="entry name" value="Universal_stress_UspA"/>
</dbReference>
<organism evidence="3 4">
    <name type="scientific">Vitreoscilla massiliensis</name>
    <dbReference type="NCBI Taxonomy" id="1689272"/>
    <lineage>
        <taxon>Bacteria</taxon>
        <taxon>Pseudomonadati</taxon>
        <taxon>Pseudomonadota</taxon>
        <taxon>Betaproteobacteria</taxon>
        <taxon>Neisseriales</taxon>
        <taxon>Neisseriaceae</taxon>
        <taxon>Vitreoscilla</taxon>
    </lineage>
</organism>
<feature type="domain" description="UspA" evidence="2">
    <location>
        <begin position="1"/>
        <end position="146"/>
    </location>
</feature>
<dbReference type="InterPro" id="IPR006016">
    <property type="entry name" value="UspA"/>
</dbReference>
<reference evidence="3 4" key="1">
    <citation type="journal article" date="2022" name="Res Sq">
        <title>Evolution of multicellular longitudinally dividing oral cavity symbionts (Neisseriaceae).</title>
        <authorList>
            <person name="Nyongesa S."/>
            <person name="Weber P."/>
            <person name="Bernet E."/>
            <person name="Pullido F."/>
            <person name="Nieckarz M."/>
            <person name="Delaby M."/>
            <person name="Nieves C."/>
            <person name="Viehboeck T."/>
            <person name="Krause N."/>
            <person name="Rivera-Millot A."/>
            <person name="Nakamura A."/>
            <person name="Vischer N."/>
            <person name="VanNieuwenhze M."/>
            <person name="Brun Y."/>
            <person name="Cava F."/>
            <person name="Bulgheresi S."/>
            <person name="Veyrier F."/>
        </authorList>
    </citation>
    <scope>NUCLEOTIDE SEQUENCE [LARGE SCALE GENOMIC DNA]</scope>
    <source>
        <strain evidence="3 4">SN4</strain>
    </source>
</reference>
<dbReference type="InterPro" id="IPR014729">
    <property type="entry name" value="Rossmann-like_a/b/a_fold"/>
</dbReference>
<protein>
    <submittedName>
        <fullName evidence="3">Universal stress protein</fullName>
    </submittedName>
</protein>
<dbReference type="RefSeq" id="WP_058304960.1">
    <property type="nucleotide sequence ID" value="NZ_CABKVG010000005.1"/>
</dbReference>
<accession>A0ABY4E5K4</accession>
<evidence type="ECO:0000313" key="4">
    <source>
        <dbReference type="Proteomes" id="UP000832011"/>
    </source>
</evidence>
<name>A0ABY4E5K4_9NEIS</name>
<dbReference type="Proteomes" id="UP000832011">
    <property type="component" value="Chromosome"/>
</dbReference>
<evidence type="ECO:0000313" key="3">
    <source>
        <dbReference type="EMBL" id="UOO90636.1"/>
    </source>
</evidence>
<dbReference type="PRINTS" id="PR01438">
    <property type="entry name" value="UNVRSLSTRESS"/>
</dbReference>
<evidence type="ECO:0000259" key="2">
    <source>
        <dbReference type="Pfam" id="PF00582"/>
    </source>
</evidence>